<evidence type="ECO:0000313" key="3">
    <source>
        <dbReference type="EMBL" id="RJL32466.1"/>
    </source>
</evidence>
<evidence type="ECO:0000259" key="2">
    <source>
        <dbReference type="Pfam" id="PF07498"/>
    </source>
</evidence>
<feature type="compositionally biased region" description="Basic and acidic residues" evidence="1">
    <location>
        <begin position="117"/>
        <end position="138"/>
    </location>
</feature>
<dbReference type="InterPro" id="IPR037205">
    <property type="entry name" value="ChaB_sf"/>
</dbReference>
<evidence type="ECO:0000313" key="4">
    <source>
        <dbReference type="Proteomes" id="UP000265768"/>
    </source>
</evidence>
<name>A0A3A4AY87_9ACTN</name>
<evidence type="ECO:0000256" key="1">
    <source>
        <dbReference type="SAM" id="MobiDB-lite"/>
    </source>
</evidence>
<dbReference type="EMBL" id="QZEY01000004">
    <property type="protein sequence ID" value="RJL32466.1"/>
    <property type="molecule type" value="Genomic_DNA"/>
</dbReference>
<dbReference type="InterPro" id="IPR011112">
    <property type="entry name" value="Rho-like_N"/>
</dbReference>
<comment type="caution">
    <text evidence="3">The sequence shown here is derived from an EMBL/GenBank/DDBJ whole genome shotgun (WGS) entry which is preliminary data.</text>
</comment>
<feature type="compositionally biased region" description="Basic and acidic residues" evidence="1">
    <location>
        <begin position="14"/>
        <end position="29"/>
    </location>
</feature>
<dbReference type="SUPFAM" id="SSF140376">
    <property type="entry name" value="ChaB-like"/>
    <property type="match status" value="1"/>
</dbReference>
<proteinExistence type="predicted"/>
<dbReference type="AlphaFoldDB" id="A0A3A4AY87"/>
<gene>
    <name evidence="3" type="ORF">D5H75_13090</name>
</gene>
<feature type="region of interest" description="Disordered" evidence="1">
    <location>
        <begin position="1"/>
        <end position="144"/>
    </location>
</feature>
<dbReference type="Proteomes" id="UP000265768">
    <property type="component" value="Unassembled WGS sequence"/>
</dbReference>
<feature type="compositionally biased region" description="Basic and acidic residues" evidence="1">
    <location>
        <begin position="93"/>
        <end position="109"/>
    </location>
</feature>
<dbReference type="GO" id="GO:0006353">
    <property type="term" value="P:DNA-templated transcription termination"/>
    <property type="evidence" value="ECO:0007669"/>
    <property type="project" value="InterPro"/>
</dbReference>
<dbReference type="RefSeq" id="WP_119926715.1">
    <property type="nucleotide sequence ID" value="NZ_QZEY01000004.1"/>
</dbReference>
<dbReference type="OrthoDB" id="3731224at2"/>
<dbReference type="Gene3D" id="1.10.1740.70">
    <property type="entry name" value="ChaB"/>
    <property type="match status" value="1"/>
</dbReference>
<sequence length="144" mass="15894">MPGREELPSTLRRSSKEAQDTWIKTHDSAVEEYGEGQRSHRTAYASLKHKFEKVGDHWEKKPKKGPSDPQAAKGTPASRTNPSRTAGGVDANASKEHLMKIAQELDVKGRSSMNKGDLVKAIEKANTRATAKSRERDKGKGRKS</sequence>
<dbReference type="Pfam" id="PF06150">
    <property type="entry name" value="ChaB"/>
    <property type="match status" value="1"/>
</dbReference>
<accession>A0A3A4AY87</accession>
<protein>
    <submittedName>
        <fullName evidence="3">Cation transport regulator ChaB</fullName>
    </submittedName>
</protein>
<feature type="domain" description="Rho termination factor-like N-terminal" evidence="2">
    <location>
        <begin position="98"/>
        <end position="128"/>
    </location>
</feature>
<dbReference type="InterPro" id="IPR009317">
    <property type="entry name" value="ChaB"/>
</dbReference>
<keyword evidence="4" id="KW-1185">Reference proteome</keyword>
<dbReference type="Pfam" id="PF07498">
    <property type="entry name" value="Rho_N"/>
    <property type="match status" value="1"/>
</dbReference>
<organism evidence="3 4">
    <name type="scientific">Bailinhaonella thermotolerans</name>
    <dbReference type="NCBI Taxonomy" id="1070861"/>
    <lineage>
        <taxon>Bacteria</taxon>
        <taxon>Bacillati</taxon>
        <taxon>Actinomycetota</taxon>
        <taxon>Actinomycetes</taxon>
        <taxon>Streptosporangiales</taxon>
        <taxon>Streptosporangiaceae</taxon>
        <taxon>Bailinhaonella</taxon>
    </lineage>
</organism>
<reference evidence="3 4" key="1">
    <citation type="submission" date="2018-09" db="EMBL/GenBank/DDBJ databases">
        <title>YIM 75507 draft genome.</title>
        <authorList>
            <person name="Tang S."/>
            <person name="Feng Y."/>
        </authorList>
    </citation>
    <scope>NUCLEOTIDE SEQUENCE [LARGE SCALE GENOMIC DNA]</scope>
    <source>
        <strain evidence="3 4">YIM 75507</strain>
    </source>
</reference>